<evidence type="ECO:0000256" key="12">
    <source>
        <dbReference type="ARBA" id="ARBA00024326"/>
    </source>
</evidence>
<evidence type="ECO:0000256" key="6">
    <source>
        <dbReference type="ARBA" id="ARBA00023098"/>
    </source>
</evidence>
<keyword evidence="6" id="KW-0443">Lipid metabolism</keyword>
<keyword evidence="9 13" id="KW-0456">Lyase</keyword>
<sequence>MKKWLYQSMIELGNGKTSSAALKRFTQSTISQKAVPGFIKAYNIELGEVERPSGQYTSLHDFFTRRLKTPARPVANAELVSPVDGRVEIHGAIQNDSRFAVKGISYSLAELLGSEQSAQRYANGQYAILYLSPADYHRIHSPVDGQVLNQYMLGEKSYPVNRLGLTYGKSPISGNRRLITELETVNGRLLVVKVGAMYVNSIELTEFGTEWQKGHEVAYFSFGSTVALFFEGRDIQFDEKIKDGNHIKVGEPLAHMV</sequence>
<proteinExistence type="predicted"/>
<accession>A0A7D7MID4</accession>
<evidence type="ECO:0000256" key="10">
    <source>
        <dbReference type="ARBA" id="ARBA00023264"/>
    </source>
</evidence>
<keyword evidence="11" id="KW-0670">Pyruvate</keyword>
<comment type="pathway">
    <text evidence="12">Phospholipid metabolism; phosphatidylethanolamine biosynthesis.</text>
</comment>
<evidence type="ECO:0000256" key="8">
    <source>
        <dbReference type="ARBA" id="ARBA00023209"/>
    </source>
</evidence>
<dbReference type="GO" id="GO:0006646">
    <property type="term" value="P:phosphatidylethanolamine biosynthetic process"/>
    <property type="evidence" value="ECO:0007669"/>
    <property type="project" value="UniProtKB-UniPathway"/>
</dbReference>
<evidence type="ECO:0000313" key="13">
    <source>
        <dbReference type="EMBL" id="QMT18751.1"/>
    </source>
</evidence>
<dbReference type="NCBIfam" id="NF002853">
    <property type="entry name" value="PRK03140.1"/>
    <property type="match status" value="1"/>
</dbReference>
<dbReference type="RefSeq" id="WP_182093248.1">
    <property type="nucleotide sequence ID" value="NZ_CP059540.1"/>
</dbReference>
<dbReference type="PANTHER" id="PTHR10067">
    <property type="entry name" value="PHOSPHATIDYLSERINE DECARBOXYLASE"/>
    <property type="match status" value="1"/>
</dbReference>
<keyword evidence="5" id="KW-0210">Decarboxylase</keyword>
<comment type="cofactor">
    <cofactor evidence="1">
        <name>pyruvate</name>
        <dbReference type="ChEBI" id="CHEBI:15361"/>
    </cofactor>
</comment>
<keyword evidence="14" id="KW-1185">Reference proteome</keyword>
<keyword evidence="7" id="KW-0865">Zymogen</keyword>
<dbReference type="AlphaFoldDB" id="A0A7D7MID4"/>
<dbReference type="InterPro" id="IPR003817">
    <property type="entry name" value="PS_Dcarbxylase"/>
</dbReference>
<evidence type="ECO:0000256" key="7">
    <source>
        <dbReference type="ARBA" id="ARBA00023145"/>
    </source>
</evidence>
<dbReference type="UniPathway" id="UPA00558"/>
<name>A0A7D7MID4_PLAMR</name>
<evidence type="ECO:0000256" key="5">
    <source>
        <dbReference type="ARBA" id="ARBA00022793"/>
    </source>
</evidence>
<organism evidence="13 14">
    <name type="scientific">Planococcus maritimus</name>
    <dbReference type="NCBI Taxonomy" id="192421"/>
    <lineage>
        <taxon>Bacteria</taxon>
        <taxon>Bacillati</taxon>
        <taxon>Bacillota</taxon>
        <taxon>Bacilli</taxon>
        <taxon>Bacillales</taxon>
        <taxon>Caryophanaceae</taxon>
        <taxon>Planococcus</taxon>
    </lineage>
</organism>
<dbReference type="NCBIfam" id="TIGR00163">
    <property type="entry name" value="PS_decarb"/>
    <property type="match status" value="1"/>
</dbReference>
<dbReference type="Proteomes" id="UP000514716">
    <property type="component" value="Chromosome"/>
</dbReference>
<dbReference type="EC" id="4.1.1.65" evidence="3"/>
<evidence type="ECO:0000256" key="1">
    <source>
        <dbReference type="ARBA" id="ARBA00001928"/>
    </source>
</evidence>
<dbReference type="GO" id="GO:0004609">
    <property type="term" value="F:phosphatidylserine decarboxylase activity"/>
    <property type="evidence" value="ECO:0007669"/>
    <property type="project" value="UniProtKB-EC"/>
</dbReference>
<keyword evidence="4" id="KW-0444">Lipid biosynthesis</keyword>
<keyword evidence="8" id="KW-0594">Phospholipid biosynthesis</keyword>
<evidence type="ECO:0000256" key="9">
    <source>
        <dbReference type="ARBA" id="ARBA00023239"/>
    </source>
</evidence>
<evidence type="ECO:0000256" key="2">
    <source>
        <dbReference type="ARBA" id="ARBA00005189"/>
    </source>
</evidence>
<dbReference type="PANTHER" id="PTHR10067:SF6">
    <property type="entry name" value="PHOSPHATIDYLSERINE DECARBOXYLASE PROENZYME, MITOCHONDRIAL"/>
    <property type="match status" value="1"/>
</dbReference>
<reference evidence="13 14" key="1">
    <citation type="submission" date="2020-07" db="EMBL/GenBank/DDBJ databases">
        <title>Screening of a cold-adapted Planococcus bacterium producing protease in traditional shrimp paste and protease identification by genome sequencing.</title>
        <authorList>
            <person name="Gao R."/>
            <person name="Leng W."/>
            <person name="Chu Q."/>
            <person name="Wu X."/>
            <person name="Liu H."/>
            <person name="Li X."/>
        </authorList>
    </citation>
    <scope>NUCLEOTIDE SEQUENCE [LARGE SCALE GENOMIC DNA]</scope>
    <source>
        <strain evidence="13 14">XJ11</strain>
    </source>
</reference>
<comment type="pathway">
    <text evidence="2">Lipid metabolism.</text>
</comment>
<dbReference type="InterPro" id="IPR033177">
    <property type="entry name" value="PSD-B"/>
</dbReference>
<evidence type="ECO:0000256" key="4">
    <source>
        <dbReference type="ARBA" id="ARBA00022516"/>
    </source>
</evidence>
<dbReference type="Pfam" id="PF02666">
    <property type="entry name" value="PS_Dcarbxylase"/>
    <property type="match status" value="1"/>
</dbReference>
<evidence type="ECO:0000313" key="14">
    <source>
        <dbReference type="Proteomes" id="UP000514716"/>
    </source>
</evidence>
<gene>
    <name evidence="13" type="ORF">H1Q58_07270</name>
</gene>
<protein>
    <recommendedName>
        <fullName evidence="3">phosphatidylserine decarboxylase</fullName>
        <ecNumber evidence="3">4.1.1.65</ecNumber>
    </recommendedName>
</protein>
<dbReference type="EMBL" id="CP059540">
    <property type="protein sequence ID" value="QMT18751.1"/>
    <property type="molecule type" value="Genomic_DNA"/>
</dbReference>
<dbReference type="KEGG" id="pdec:H1Q58_07270"/>
<evidence type="ECO:0000256" key="11">
    <source>
        <dbReference type="ARBA" id="ARBA00023317"/>
    </source>
</evidence>
<keyword evidence="10" id="KW-1208">Phospholipid metabolism</keyword>
<evidence type="ECO:0000256" key="3">
    <source>
        <dbReference type="ARBA" id="ARBA00012243"/>
    </source>
</evidence>